<dbReference type="eggNOG" id="ENOG502SZRM">
    <property type="taxonomic scope" value="Eukaryota"/>
</dbReference>
<evidence type="ECO:0000313" key="4">
    <source>
        <dbReference type="RefSeq" id="XP_009783997.1"/>
    </source>
</evidence>
<feature type="region of interest" description="Disordered" evidence="1">
    <location>
        <begin position="199"/>
        <end position="254"/>
    </location>
</feature>
<evidence type="ECO:0000313" key="3">
    <source>
        <dbReference type="RefSeq" id="XP_009783996.1"/>
    </source>
</evidence>
<evidence type="ECO:0000256" key="1">
    <source>
        <dbReference type="SAM" id="MobiDB-lite"/>
    </source>
</evidence>
<organism evidence="2 4">
    <name type="scientific">Nicotiana sylvestris</name>
    <name type="common">Wood tobacco</name>
    <name type="synonym">South American tobacco</name>
    <dbReference type="NCBI Taxonomy" id="4096"/>
    <lineage>
        <taxon>Eukaryota</taxon>
        <taxon>Viridiplantae</taxon>
        <taxon>Streptophyta</taxon>
        <taxon>Embryophyta</taxon>
        <taxon>Tracheophyta</taxon>
        <taxon>Spermatophyta</taxon>
        <taxon>Magnoliopsida</taxon>
        <taxon>eudicotyledons</taxon>
        <taxon>Gunneridae</taxon>
        <taxon>Pentapetalae</taxon>
        <taxon>asterids</taxon>
        <taxon>lamiids</taxon>
        <taxon>Solanales</taxon>
        <taxon>Solanaceae</taxon>
        <taxon>Nicotianoideae</taxon>
        <taxon>Nicotianeae</taxon>
        <taxon>Nicotiana</taxon>
    </lineage>
</organism>
<accession>A0A1U7WVR9</accession>
<dbReference type="PANTHER" id="PTHR34427:SF5">
    <property type="entry name" value="DUF4283 DOMAIN-CONTAINING PROTEIN"/>
    <property type="match status" value="1"/>
</dbReference>
<dbReference type="Proteomes" id="UP000189701">
    <property type="component" value="Unplaced"/>
</dbReference>
<gene>
    <name evidence="3 4" type="primary">LOC104232475</name>
</gene>
<dbReference type="RefSeq" id="XP_009783997.1">
    <property type="nucleotide sequence ID" value="XM_009785695.1"/>
</dbReference>
<reference evidence="3 4" key="2">
    <citation type="submission" date="2025-04" db="UniProtKB">
        <authorList>
            <consortium name="RefSeq"/>
        </authorList>
    </citation>
    <scope>IDENTIFICATION</scope>
    <source>
        <tissue evidence="3 4">Leaf</tissue>
    </source>
</reference>
<proteinExistence type="predicted"/>
<keyword evidence="2" id="KW-1185">Reference proteome</keyword>
<protein>
    <submittedName>
        <fullName evidence="3 4">Uncharacterized protein LOC104232475</fullName>
    </submittedName>
</protein>
<dbReference type="PANTHER" id="PTHR34427">
    <property type="entry name" value="DUF4283 DOMAIN PROTEIN"/>
    <property type="match status" value="1"/>
</dbReference>
<sequence>MTAGLIVTPLSPNYFLFQFPSRQEAERVKIGDWFGMGEDSLLIGGLRLPELKLQWQNQNHRWIRAFGIPLHAWSESTLKHIGDKCGGYIDADEDTKKRNHLLWARICVRNGAHEIPNKIDLVVGEWAFEISIITDTIVKHVDEAGAGDGKMKKKIDLRSCDLWSKEASTSNFTPHMSSDYKIQKDIRVGPTNVKLVAQHKAKGPKPNLSLDQTYYSKRKKGKGFSDSSKGMQRQEWRATRPVNGPIKAAGERNK</sequence>
<dbReference type="AlphaFoldDB" id="A0A1U7WVR9"/>
<evidence type="ECO:0000313" key="2">
    <source>
        <dbReference type="Proteomes" id="UP000189701"/>
    </source>
</evidence>
<reference evidence="2" key="1">
    <citation type="journal article" date="2013" name="Genome Biol.">
        <title>Reference genomes and transcriptomes of Nicotiana sylvestris and Nicotiana tomentosiformis.</title>
        <authorList>
            <person name="Sierro N."/>
            <person name="Battey J.N."/>
            <person name="Ouadi S."/>
            <person name="Bovet L."/>
            <person name="Goepfert S."/>
            <person name="Bakaher N."/>
            <person name="Peitsch M.C."/>
            <person name="Ivanov N.V."/>
        </authorList>
    </citation>
    <scope>NUCLEOTIDE SEQUENCE [LARGE SCALE GENOMIC DNA]</scope>
</reference>
<name>A0A1U7WVR9_NICSY</name>
<dbReference type="STRING" id="4096.A0A1U7WVR9"/>
<dbReference type="RefSeq" id="XP_009783996.1">
    <property type="nucleotide sequence ID" value="XM_009785694.1"/>
</dbReference>